<dbReference type="EMBL" id="CM029054">
    <property type="protein sequence ID" value="KAG2540896.1"/>
    <property type="molecule type" value="Genomic_DNA"/>
</dbReference>
<feature type="transmembrane region" description="Helical" evidence="1">
    <location>
        <begin position="52"/>
        <end position="72"/>
    </location>
</feature>
<accession>A0A8T0N1I5</accession>
<reference evidence="2" key="1">
    <citation type="submission" date="2020-05" db="EMBL/GenBank/DDBJ databases">
        <title>WGS assembly of Panicum virgatum.</title>
        <authorList>
            <person name="Lovell J.T."/>
            <person name="Jenkins J."/>
            <person name="Shu S."/>
            <person name="Juenger T.E."/>
            <person name="Schmutz J."/>
        </authorList>
    </citation>
    <scope>NUCLEOTIDE SEQUENCE</scope>
    <source>
        <strain evidence="2">AP13</strain>
    </source>
</reference>
<sequence length="112" mass="12767">MRARIKVPSLYFLLPFAPSNQISSPNIFFISWRGFFALASSIIIGPLRRRCIWCLSIANFMEVTTTLFAWLFSQSASSTFVSHQISILVFCSLPIDFSRFSLLRCVEVFACI</sequence>
<keyword evidence="1" id="KW-0472">Membrane</keyword>
<proteinExistence type="predicted"/>
<organism evidence="2 3">
    <name type="scientific">Panicum virgatum</name>
    <name type="common">Blackwell switchgrass</name>
    <dbReference type="NCBI Taxonomy" id="38727"/>
    <lineage>
        <taxon>Eukaryota</taxon>
        <taxon>Viridiplantae</taxon>
        <taxon>Streptophyta</taxon>
        <taxon>Embryophyta</taxon>
        <taxon>Tracheophyta</taxon>
        <taxon>Spermatophyta</taxon>
        <taxon>Magnoliopsida</taxon>
        <taxon>Liliopsida</taxon>
        <taxon>Poales</taxon>
        <taxon>Poaceae</taxon>
        <taxon>PACMAD clade</taxon>
        <taxon>Panicoideae</taxon>
        <taxon>Panicodae</taxon>
        <taxon>Paniceae</taxon>
        <taxon>Panicinae</taxon>
        <taxon>Panicum</taxon>
        <taxon>Panicum sect. Hiantes</taxon>
    </lineage>
</organism>
<dbReference type="Proteomes" id="UP000823388">
    <property type="component" value="Chromosome 9N"/>
</dbReference>
<keyword evidence="1" id="KW-1133">Transmembrane helix</keyword>
<comment type="caution">
    <text evidence="2">The sequence shown here is derived from an EMBL/GenBank/DDBJ whole genome shotgun (WGS) entry which is preliminary data.</text>
</comment>
<evidence type="ECO:0000313" key="3">
    <source>
        <dbReference type="Proteomes" id="UP000823388"/>
    </source>
</evidence>
<keyword evidence="1" id="KW-0812">Transmembrane</keyword>
<evidence type="ECO:0000313" key="2">
    <source>
        <dbReference type="EMBL" id="KAG2540896.1"/>
    </source>
</evidence>
<name>A0A8T0N1I5_PANVG</name>
<keyword evidence="3" id="KW-1185">Reference proteome</keyword>
<protein>
    <submittedName>
        <fullName evidence="2">Uncharacterized protein</fullName>
    </submittedName>
</protein>
<dbReference type="AlphaFoldDB" id="A0A8T0N1I5"/>
<gene>
    <name evidence="2" type="ORF">PVAP13_9NG588100</name>
</gene>
<evidence type="ECO:0000256" key="1">
    <source>
        <dbReference type="SAM" id="Phobius"/>
    </source>
</evidence>
<feature type="transmembrane region" description="Helical" evidence="1">
    <location>
        <begin position="29"/>
        <end position="45"/>
    </location>
</feature>